<name>A0AAF3ESC5_9BILA</name>
<sequence length="450" mass="51364">MFVDVGPLSSLVNHRLSFCLSSSRFSSSILQPHYRECTSRCRKEQRCPQQLNQRFGQAAMFSKFSTWATIRIAQPEAGEISQRMATRRHPTRNNRHSGTNIGYLLFSRLRHEVSLLATTWLAVKYSKETDLVLVDGFSWCRLLGDRMDRLFLCDFADICVSSSGCPLHITVDHEKNVFRAITCSLMSGLSLPSSMTACRFACRLRVSLHRFDIVGHSGIGTHTTANALDDSEENTDAHNACGRSFESPNLATGRRNFTENGRSPPPNSRQSSFRTLLATTWLAIKYTKETDLVGIRRCRNDCWVLVDDFSLCRLFGDRADRRFSTLPRMHFTMPKSTQWSITIERARLEQAAMFLMQIRLHRMAAHRDPTRGHRHSGTNIGYLLFSQLRHDVHLATTWLAIKYTKETNLVGIQCCRNDCLVLVDDFSLCRLFGDRVDRLFLCDFADICVA</sequence>
<dbReference type="WBParaSite" id="MBELARI_LOCUS16930">
    <property type="protein sequence ID" value="MBELARI_LOCUS16930"/>
    <property type="gene ID" value="MBELARI_LOCUS16930"/>
</dbReference>
<protein>
    <submittedName>
        <fullName evidence="3">Uncharacterized protein</fullName>
    </submittedName>
</protein>
<evidence type="ECO:0000313" key="3">
    <source>
        <dbReference type="WBParaSite" id="MBELARI_LOCUS16930"/>
    </source>
</evidence>
<evidence type="ECO:0000256" key="1">
    <source>
        <dbReference type="SAM" id="MobiDB-lite"/>
    </source>
</evidence>
<feature type="region of interest" description="Disordered" evidence="1">
    <location>
        <begin position="225"/>
        <end position="271"/>
    </location>
</feature>
<dbReference type="AlphaFoldDB" id="A0AAF3ESC5"/>
<dbReference type="Proteomes" id="UP000887575">
    <property type="component" value="Unassembled WGS sequence"/>
</dbReference>
<reference evidence="3" key="1">
    <citation type="submission" date="2024-02" db="UniProtKB">
        <authorList>
            <consortium name="WormBaseParasite"/>
        </authorList>
    </citation>
    <scope>IDENTIFICATION</scope>
</reference>
<accession>A0AAF3ESC5</accession>
<keyword evidence="2" id="KW-1185">Reference proteome</keyword>
<evidence type="ECO:0000313" key="2">
    <source>
        <dbReference type="Proteomes" id="UP000887575"/>
    </source>
</evidence>
<organism evidence="2 3">
    <name type="scientific">Mesorhabditis belari</name>
    <dbReference type="NCBI Taxonomy" id="2138241"/>
    <lineage>
        <taxon>Eukaryota</taxon>
        <taxon>Metazoa</taxon>
        <taxon>Ecdysozoa</taxon>
        <taxon>Nematoda</taxon>
        <taxon>Chromadorea</taxon>
        <taxon>Rhabditida</taxon>
        <taxon>Rhabditina</taxon>
        <taxon>Rhabditomorpha</taxon>
        <taxon>Rhabditoidea</taxon>
        <taxon>Rhabditidae</taxon>
        <taxon>Mesorhabditinae</taxon>
        <taxon>Mesorhabditis</taxon>
    </lineage>
</organism>
<proteinExistence type="predicted"/>